<sequence length="313" mass="31597">QAAALGGGPGHDAGAAFAFQQPRGTAAAAARGAPEAASAAPRGAQPPGYANVRPPACAPQPAGSAAPARDSLRPLARQQSSALLPRNLSPCPSQQGLLPPGQPPPPASPSEARAASPLGDERRTYHRQNTYAHLGRASFGTGTLQAPPTSGQAVAAQPLPFAPGVRAAAQAQPPPTAARLHAAAPCPHLGLDGAGHLPQATSPLPGRGRDLSPLNARHAVPPRAGCPDAPCAPASGGPARHLWPQPGNLGDFHAAARDALAVARARQRSLSPMPSACSRGSLDRRTLDRQALMTGALVTSAGDNQSLGRHWAR</sequence>
<accession>A0ABN9TA88</accession>
<gene>
    <name evidence="2" type="ORF">PCOR1329_LOCUS37036</name>
</gene>
<feature type="compositionally biased region" description="Low complexity" evidence="1">
    <location>
        <begin position="109"/>
        <end position="118"/>
    </location>
</feature>
<dbReference type="Proteomes" id="UP001189429">
    <property type="component" value="Unassembled WGS sequence"/>
</dbReference>
<evidence type="ECO:0000313" key="3">
    <source>
        <dbReference type="Proteomes" id="UP001189429"/>
    </source>
</evidence>
<evidence type="ECO:0000313" key="2">
    <source>
        <dbReference type="EMBL" id="CAK0841983.1"/>
    </source>
</evidence>
<protein>
    <submittedName>
        <fullName evidence="2">Uncharacterized protein</fullName>
    </submittedName>
</protein>
<feature type="compositionally biased region" description="Low complexity" evidence="1">
    <location>
        <begin position="18"/>
        <end position="47"/>
    </location>
</feature>
<keyword evidence="3" id="KW-1185">Reference proteome</keyword>
<feature type="compositionally biased region" description="Low complexity" evidence="1">
    <location>
        <begin position="88"/>
        <end position="99"/>
    </location>
</feature>
<feature type="region of interest" description="Disordered" evidence="1">
    <location>
        <begin position="191"/>
        <end position="239"/>
    </location>
</feature>
<evidence type="ECO:0000256" key="1">
    <source>
        <dbReference type="SAM" id="MobiDB-lite"/>
    </source>
</evidence>
<feature type="non-terminal residue" evidence="2">
    <location>
        <position position="1"/>
    </location>
</feature>
<reference evidence="2" key="1">
    <citation type="submission" date="2023-10" db="EMBL/GenBank/DDBJ databases">
        <authorList>
            <person name="Chen Y."/>
            <person name="Shah S."/>
            <person name="Dougan E. K."/>
            <person name="Thang M."/>
            <person name="Chan C."/>
        </authorList>
    </citation>
    <scope>NUCLEOTIDE SEQUENCE [LARGE SCALE GENOMIC DNA]</scope>
</reference>
<dbReference type="EMBL" id="CAUYUJ010014497">
    <property type="protein sequence ID" value="CAK0841983.1"/>
    <property type="molecule type" value="Genomic_DNA"/>
</dbReference>
<proteinExistence type="predicted"/>
<feature type="region of interest" description="Disordered" evidence="1">
    <location>
        <begin position="1"/>
        <end position="118"/>
    </location>
</feature>
<comment type="caution">
    <text evidence="2">The sequence shown here is derived from an EMBL/GenBank/DDBJ whole genome shotgun (WGS) entry which is preliminary data.</text>
</comment>
<organism evidence="2 3">
    <name type="scientific">Prorocentrum cordatum</name>
    <dbReference type="NCBI Taxonomy" id="2364126"/>
    <lineage>
        <taxon>Eukaryota</taxon>
        <taxon>Sar</taxon>
        <taxon>Alveolata</taxon>
        <taxon>Dinophyceae</taxon>
        <taxon>Prorocentrales</taxon>
        <taxon>Prorocentraceae</taxon>
        <taxon>Prorocentrum</taxon>
    </lineage>
</organism>
<name>A0ABN9TA88_9DINO</name>
<feature type="compositionally biased region" description="Gly residues" evidence="1">
    <location>
        <begin position="1"/>
        <end position="11"/>
    </location>
</feature>